<accession>A0A9E7IFW2</accession>
<gene>
    <name evidence="1" type="ORF">Mbo4_065</name>
</gene>
<keyword evidence="2" id="KW-1185">Reference proteome</keyword>
<proteinExistence type="predicted"/>
<dbReference type="Proteomes" id="UP001057085">
    <property type="component" value="Segment"/>
</dbReference>
<reference evidence="1" key="1">
    <citation type="submission" date="2022-04" db="EMBL/GenBank/DDBJ databases">
        <authorList>
            <person name="Hwangbo M."/>
            <person name="Wang B."/>
            <person name="Yang S.-H."/>
            <person name="Gill J.J."/>
            <person name="Chu K.-H."/>
            <person name="Young R."/>
        </authorList>
    </citation>
    <scope>NUCLEOTIDE SEQUENCE</scope>
</reference>
<dbReference type="EMBL" id="ON191532">
    <property type="protein sequence ID" value="URG17555.1"/>
    <property type="molecule type" value="Genomic_DNA"/>
</dbReference>
<evidence type="ECO:0000313" key="2">
    <source>
        <dbReference type="Proteomes" id="UP001057085"/>
    </source>
</evidence>
<protein>
    <submittedName>
        <fullName evidence="1">Uncharacterized protein</fullName>
    </submittedName>
</protein>
<evidence type="ECO:0000313" key="1">
    <source>
        <dbReference type="EMBL" id="URG17555.1"/>
    </source>
</evidence>
<sequence>MPSIEDRIYDAEVKLAEARRSGTEAQRVQLTSMLTKLRAQSYTPR</sequence>
<name>A0A9E7IFW2_9CAUD</name>
<organism evidence="1 2">
    <name type="scientific">Rhodococcus phage Mbo4</name>
    <dbReference type="NCBI Taxonomy" id="2936912"/>
    <lineage>
        <taxon>Viruses</taxon>
        <taxon>Duplodnaviria</taxon>
        <taxon>Heunggongvirae</taxon>
        <taxon>Uroviricota</taxon>
        <taxon>Caudoviricetes</taxon>
        <taxon>Mboquatrovirus</taxon>
        <taxon>Mboquatrovirus Mbo4</taxon>
    </lineage>
</organism>